<proteinExistence type="predicted"/>
<sequence length="77" mass="8375">MILTIYLSARDKLNQLREAVQIQLKAEQNRIGTGGAMPIELQSSFSKGKCSNICSDELTDCTRSVDAKISRAGEAIS</sequence>
<gene>
    <name evidence="1" type="ORF">F511_03588</name>
</gene>
<organism evidence="1 2">
    <name type="scientific">Dorcoceras hygrometricum</name>
    <dbReference type="NCBI Taxonomy" id="472368"/>
    <lineage>
        <taxon>Eukaryota</taxon>
        <taxon>Viridiplantae</taxon>
        <taxon>Streptophyta</taxon>
        <taxon>Embryophyta</taxon>
        <taxon>Tracheophyta</taxon>
        <taxon>Spermatophyta</taxon>
        <taxon>Magnoliopsida</taxon>
        <taxon>eudicotyledons</taxon>
        <taxon>Gunneridae</taxon>
        <taxon>Pentapetalae</taxon>
        <taxon>asterids</taxon>
        <taxon>lamiids</taxon>
        <taxon>Lamiales</taxon>
        <taxon>Gesneriaceae</taxon>
        <taxon>Didymocarpoideae</taxon>
        <taxon>Trichosporeae</taxon>
        <taxon>Loxocarpinae</taxon>
        <taxon>Dorcoceras</taxon>
    </lineage>
</organism>
<reference evidence="1 2" key="1">
    <citation type="journal article" date="2015" name="Proc. Natl. Acad. Sci. U.S.A.">
        <title>The resurrection genome of Boea hygrometrica: A blueprint for survival of dehydration.</title>
        <authorList>
            <person name="Xiao L."/>
            <person name="Yang G."/>
            <person name="Zhang L."/>
            <person name="Yang X."/>
            <person name="Zhao S."/>
            <person name="Ji Z."/>
            <person name="Zhou Q."/>
            <person name="Hu M."/>
            <person name="Wang Y."/>
            <person name="Chen M."/>
            <person name="Xu Y."/>
            <person name="Jin H."/>
            <person name="Xiao X."/>
            <person name="Hu G."/>
            <person name="Bao F."/>
            <person name="Hu Y."/>
            <person name="Wan P."/>
            <person name="Li L."/>
            <person name="Deng X."/>
            <person name="Kuang T."/>
            <person name="Xiang C."/>
            <person name="Zhu J.K."/>
            <person name="Oliver M.J."/>
            <person name="He Y."/>
        </authorList>
    </citation>
    <scope>NUCLEOTIDE SEQUENCE [LARGE SCALE GENOMIC DNA]</scope>
    <source>
        <strain evidence="2">cv. XS01</strain>
    </source>
</reference>
<dbReference type="Proteomes" id="UP000250235">
    <property type="component" value="Unassembled WGS sequence"/>
</dbReference>
<evidence type="ECO:0000313" key="1">
    <source>
        <dbReference type="EMBL" id="KZV54333.1"/>
    </source>
</evidence>
<name>A0A2Z7D482_9LAMI</name>
<keyword evidence="2" id="KW-1185">Reference proteome</keyword>
<accession>A0A2Z7D482</accession>
<dbReference type="EMBL" id="KQ989535">
    <property type="protein sequence ID" value="KZV54333.1"/>
    <property type="molecule type" value="Genomic_DNA"/>
</dbReference>
<evidence type="ECO:0000313" key="2">
    <source>
        <dbReference type="Proteomes" id="UP000250235"/>
    </source>
</evidence>
<dbReference type="AlphaFoldDB" id="A0A2Z7D482"/>
<protein>
    <submittedName>
        <fullName evidence="1">Uncharacterized protein</fullName>
    </submittedName>
</protein>